<dbReference type="EMBL" id="MWPS01000005">
    <property type="protein sequence ID" value="OPG17196.1"/>
    <property type="molecule type" value="Genomic_DNA"/>
</dbReference>
<dbReference type="PROSITE" id="PS00041">
    <property type="entry name" value="HTH_ARAC_FAMILY_1"/>
    <property type="match status" value="1"/>
</dbReference>
<dbReference type="InterPro" id="IPR020449">
    <property type="entry name" value="Tscrpt_reg_AraC-type_HTH"/>
</dbReference>
<evidence type="ECO:0000256" key="3">
    <source>
        <dbReference type="ARBA" id="ARBA00023163"/>
    </source>
</evidence>
<dbReference type="Pfam" id="PF12833">
    <property type="entry name" value="HTH_18"/>
    <property type="match status" value="1"/>
</dbReference>
<dbReference type="PRINTS" id="PR00032">
    <property type="entry name" value="HTHARAC"/>
</dbReference>
<feature type="domain" description="HTH araC/xylS-type" evidence="4">
    <location>
        <begin position="299"/>
        <end position="397"/>
    </location>
</feature>
<dbReference type="PROSITE" id="PS01124">
    <property type="entry name" value="HTH_ARAC_FAMILY_2"/>
    <property type="match status" value="1"/>
</dbReference>
<evidence type="ECO:0000256" key="2">
    <source>
        <dbReference type="ARBA" id="ARBA00023125"/>
    </source>
</evidence>
<dbReference type="AlphaFoldDB" id="A0A1V4EW96"/>
<dbReference type="InterPro" id="IPR018062">
    <property type="entry name" value="HTH_AraC-typ_CS"/>
</dbReference>
<dbReference type="PANTHER" id="PTHR43280:SF28">
    <property type="entry name" value="HTH-TYPE TRANSCRIPTIONAL ACTIVATOR RHAS"/>
    <property type="match status" value="1"/>
</dbReference>
<keyword evidence="6" id="KW-1185">Reference proteome</keyword>
<dbReference type="Gene3D" id="1.10.10.60">
    <property type="entry name" value="Homeodomain-like"/>
    <property type="match status" value="2"/>
</dbReference>
<gene>
    <name evidence="5" type="ORF">B2M26_02350</name>
</gene>
<dbReference type="SMART" id="SM00342">
    <property type="entry name" value="HTH_ARAC"/>
    <property type="match status" value="1"/>
</dbReference>
<organism evidence="5 6">
    <name type="scientific">Ferroacidibacillus organovorans</name>
    <dbReference type="NCBI Taxonomy" id="1765683"/>
    <lineage>
        <taxon>Bacteria</taxon>
        <taxon>Bacillati</taxon>
        <taxon>Bacillota</taxon>
        <taxon>Bacilli</taxon>
        <taxon>Bacillales</taxon>
        <taxon>Alicyclobacillaceae</taxon>
        <taxon>Ferroacidibacillus</taxon>
    </lineage>
</organism>
<protein>
    <recommendedName>
        <fullName evidence="4">HTH araC/xylS-type domain-containing protein</fullName>
    </recommendedName>
</protein>
<reference evidence="5 6" key="1">
    <citation type="submission" date="2017-02" db="EMBL/GenBank/DDBJ databases">
        <title>Draft genome of Acidibacillus ferrooxidans Huett2.</title>
        <authorList>
            <person name="Schopf S."/>
        </authorList>
    </citation>
    <scope>NUCLEOTIDE SEQUENCE [LARGE SCALE GENOMIC DNA]</scope>
    <source>
        <strain evidence="5 6">Huett2</strain>
    </source>
</reference>
<comment type="caution">
    <text evidence="5">The sequence shown here is derived from an EMBL/GenBank/DDBJ whole genome shotgun (WGS) entry which is preliminary data.</text>
</comment>
<proteinExistence type="predicted"/>
<dbReference type="Pfam" id="PF17853">
    <property type="entry name" value="GGDEF_2"/>
    <property type="match status" value="1"/>
</dbReference>
<keyword evidence="1" id="KW-0805">Transcription regulation</keyword>
<evidence type="ECO:0000313" key="6">
    <source>
        <dbReference type="Proteomes" id="UP000190229"/>
    </source>
</evidence>
<keyword evidence="3" id="KW-0804">Transcription</keyword>
<dbReference type="InterPro" id="IPR018060">
    <property type="entry name" value="HTH_AraC"/>
</dbReference>
<dbReference type="InterPro" id="IPR009057">
    <property type="entry name" value="Homeodomain-like_sf"/>
</dbReference>
<evidence type="ECO:0000313" key="5">
    <source>
        <dbReference type="EMBL" id="OPG17196.1"/>
    </source>
</evidence>
<name>A0A1V4EW96_9BACL</name>
<dbReference type="Proteomes" id="UP000190229">
    <property type="component" value="Unassembled WGS sequence"/>
</dbReference>
<dbReference type="GO" id="GO:0003700">
    <property type="term" value="F:DNA-binding transcription factor activity"/>
    <property type="evidence" value="ECO:0007669"/>
    <property type="project" value="InterPro"/>
</dbReference>
<dbReference type="SUPFAM" id="SSF46689">
    <property type="entry name" value="Homeodomain-like"/>
    <property type="match status" value="2"/>
</dbReference>
<evidence type="ECO:0000256" key="1">
    <source>
        <dbReference type="ARBA" id="ARBA00023015"/>
    </source>
</evidence>
<sequence length="400" mass="44861">MEMRHAEIAFAHGLISGTFVHEGDFAKLQEACGISLCPNGIFIVSIDRYPQRINEYPPSWPKEVGHALRETVANTMAREGVPTTCIWTEEGVLVVLFQMDHACGSQLLHTEARVTQTAKLLQHALAARDLAVSIGISALCAEPLQLRRAYQEALRAMSGRFFQGNQQLYRACDVQDVGVVPNPLRAEEKLELIARVKLGDVRGVSVLVPMILLRLAEDCQRKVEGFKSEVIDLLMQMSREVVNAGISAAEILSKNARFVHDLYQTIRYDTFVGHVLAYAQWLTSRVDTSRMSACSPVIRDALQYIHHHHQDPLTLDQIAKVACLSKYHLSHRFKQEVGLSVMDYVRRIRLEKAAFYLTSSTLSLQQIATLAGFSDANYFGRMFKKEYGCTPKAYRAAHAV</sequence>
<accession>A0A1V4EW96</accession>
<evidence type="ECO:0000259" key="4">
    <source>
        <dbReference type="PROSITE" id="PS01124"/>
    </source>
</evidence>
<dbReference type="GO" id="GO:0043565">
    <property type="term" value="F:sequence-specific DNA binding"/>
    <property type="evidence" value="ECO:0007669"/>
    <property type="project" value="InterPro"/>
</dbReference>
<keyword evidence="2" id="KW-0238">DNA-binding</keyword>
<dbReference type="InterPro" id="IPR041522">
    <property type="entry name" value="CdaR_GGDEF"/>
</dbReference>
<dbReference type="PANTHER" id="PTHR43280">
    <property type="entry name" value="ARAC-FAMILY TRANSCRIPTIONAL REGULATOR"/>
    <property type="match status" value="1"/>
</dbReference>